<dbReference type="AlphaFoldDB" id="W9B426"/>
<dbReference type="EMBL" id="CCBB010000003">
    <property type="protein sequence ID" value="CDO09832.1"/>
    <property type="molecule type" value="Genomic_DNA"/>
</dbReference>
<reference evidence="1" key="1">
    <citation type="submission" date="2014-03" db="EMBL/GenBank/DDBJ databases">
        <title>Draft Genome Sequence of Mycobacterium cosmeticum DSM 44829.</title>
        <authorList>
            <person name="Croce O."/>
            <person name="Robert C."/>
            <person name="Raoult D."/>
            <person name="Drancourt M."/>
        </authorList>
    </citation>
    <scope>NUCLEOTIDE SEQUENCE [LARGE SCALE GENOMIC DNA]</scope>
    <source>
        <strain evidence="1">DSM 44829</strain>
    </source>
</reference>
<reference evidence="1" key="2">
    <citation type="submission" date="2014-03" db="EMBL/GenBank/DDBJ databases">
        <authorList>
            <person name="Urmite Genomes"/>
        </authorList>
    </citation>
    <scope>NUCLEOTIDE SEQUENCE</scope>
    <source>
        <strain evidence="1">DSM 44829</strain>
    </source>
</reference>
<dbReference type="RefSeq" id="WP_036401721.1">
    <property type="nucleotide sequence ID" value="NZ_CCBB010000003.1"/>
</dbReference>
<accession>W9B426</accession>
<proteinExistence type="predicted"/>
<evidence type="ECO:0000313" key="1">
    <source>
        <dbReference type="EMBL" id="CDO09832.1"/>
    </source>
</evidence>
<gene>
    <name evidence="1" type="ORF">BN977_04660</name>
</gene>
<comment type="caution">
    <text evidence="1">The sequence shown here is derived from an EMBL/GenBank/DDBJ whole genome shotgun (WGS) entry which is preliminary data.</text>
</comment>
<dbReference type="Proteomes" id="UP000028870">
    <property type="component" value="Unassembled WGS sequence"/>
</dbReference>
<name>W9B426_MYCCO</name>
<evidence type="ECO:0000313" key="2">
    <source>
        <dbReference type="Proteomes" id="UP000028870"/>
    </source>
</evidence>
<sequence length="152" mass="16395">MTPEVLVGMLTELERIREATLDLVEHGAPQLLPAPDPASGGPERAVFELLRGARRAVLGNPAAARRVHDILIAEGARYARTPEGARLRDALAASEAVENLRRIWETVSLNVLDGPSHPDTTPPAWSELLTDAIVGHGLDDSLLARFRPEGFA</sequence>
<dbReference type="STRING" id="258533.BN977_04660"/>
<organism evidence="1 2">
    <name type="scientific">Mycolicibacterium cosmeticum</name>
    <dbReference type="NCBI Taxonomy" id="258533"/>
    <lineage>
        <taxon>Bacteria</taxon>
        <taxon>Bacillati</taxon>
        <taxon>Actinomycetota</taxon>
        <taxon>Actinomycetes</taxon>
        <taxon>Mycobacteriales</taxon>
        <taxon>Mycobacteriaceae</taxon>
        <taxon>Mycolicibacterium</taxon>
    </lineage>
</organism>
<protein>
    <submittedName>
        <fullName evidence="1">Uncharacterized protein</fullName>
    </submittedName>
</protein>
<dbReference type="eggNOG" id="ENOG502ZXQB">
    <property type="taxonomic scope" value="Bacteria"/>
</dbReference>
<dbReference type="OrthoDB" id="5522937at2"/>
<keyword evidence="2" id="KW-1185">Reference proteome</keyword>